<name>A0AA84ZWV2_9TREM</name>
<feature type="transmembrane region" description="Helical" evidence="6">
    <location>
        <begin position="1706"/>
        <end position="1725"/>
    </location>
</feature>
<feature type="transmembrane region" description="Helical" evidence="6">
    <location>
        <begin position="1590"/>
        <end position="1612"/>
    </location>
</feature>
<dbReference type="PANTHER" id="PTHR12372">
    <property type="entry name" value="PECANEX"/>
    <property type="match status" value="1"/>
</dbReference>
<comment type="subcellular location">
    <subcellularLocation>
        <location evidence="1 6">Membrane</location>
        <topology evidence="1 6">Multi-pass membrane protein</topology>
    </subcellularLocation>
</comment>
<keyword evidence="4 6" id="KW-1133">Transmembrane helix</keyword>
<keyword evidence="3 6" id="KW-0812">Transmembrane</keyword>
<evidence type="ECO:0000256" key="3">
    <source>
        <dbReference type="ARBA" id="ARBA00022692"/>
    </source>
</evidence>
<feature type="transmembrane region" description="Helical" evidence="6">
    <location>
        <begin position="1045"/>
        <end position="1067"/>
    </location>
</feature>
<dbReference type="InterPro" id="IPR007735">
    <property type="entry name" value="Pecanex_C"/>
</dbReference>
<evidence type="ECO:0000256" key="1">
    <source>
        <dbReference type="ARBA" id="ARBA00004141"/>
    </source>
</evidence>
<feature type="transmembrane region" description="Helical" evidence="6">
    <location>
        <begin position="1279"/>
        <end position="1301"/>
    </location>
</feature>
<evidence type="ECO:0000256" key="5">
    <source>
        <dbReference type="ARBA" id="ARBA00023136"/>
    </source>
</evidence>
<feature type="compositionally biased region" description="Low complexity" evidence="7">
    <location>
        <begin position="1504"/>
        <end position="1523"/>
    </location>
</feature>
<protein>
    <recommendedName>
        <fullName evidence="6">Pecanex-like protein</fullName>
    </recommendedName>
</protein>
<evidence type="ECO:0000256" key="7">
    <source>
        <dbReference type="SAM" id="MobiDB-lite"/>
    </source>
</evidence>
<dbReference type="GO" id="GO:0016020">
    <property type="term" value="C:membrane"/>
    <property type="evidence" value="ECO:0007669"/>
    <property type="project" value="UniProtKB-SubCell"/>
</dbReference>
<feature type="region of interest" description="Disordered" evidence="7">
    <location>
        <begin position="1495"/>
        <end position="1523"/>
    </location>
</feature>
<accession>A0AA84ZWV2</accession>
<feature type="domain" description="Pecanex C-terminal" evidence="8">
    <location>
        <begin position="2116"/>
        <end position="2334"/>
    </location>
</feature>
<reference evidence="10" key="1">
    <citation type="submission" date="2023-11" db="UniProtKB">
        <authorList>
            <consortium name="WormBaseParasite"/>
        </authorList>
    </citation>
    <scope>IDENTIFICATION</scope>
</reference>
<feature type="region of interest" description="Disordered" evidence="7">
    <location>
        <begin position="2397"/>
        <end position="2423"/>
    </location>
</feature>
<feature type="transmembrane region" description="Helical" evidence="6">
    <location>
        <begin position="31"/>
        <end position="53"/>
    </location>
</feature>
<feature type="transmembrane region" description="Helical" evidence="6">
    <location>
        <begin position="1074"/>
        <end position="1092"/>
    </location>
</feature>
<dbReference type="WBParaSite" id="SMRG1_52790.3">
    <property type="protein sequence ID" value="SMRG1_52790.3"/>
    <property type="gene ID" value="SMRG1_52790"/>
</dbReference>
<dbReference type="PANTHER" id="PTHR12372:SF7">
    <property type="entry name" value="PROTEIN PECANEX"/>
    <property type="match status" value="1"/>
</dbReference>
<feature type="region of interest" description="Disordered" evidence="7">
    <location>
        <begin position="98"/>
        <end position="119"/>
    </location>
</feature>
<feature type="region of interest" description="Disordered" evidence="7">
    <location>
        <begin position="896"/>
        <end position="930"/>
    </location>
</feature>
<dbReference type="InterPro" id="IPR039797">
    <property type="entry name" value="Pecanex"/>
</dbReference>
<feature type="region of interest" description="Disordered" evidence="7">
    <location>
        <begin position="749"/>
        <end position="779"/>
    </location>
</feature>
<evidence type="ECO:0000256" key="6">
    <source>
        <dbReference type="RuleBase" id="RU367089"/>
    </source>
</evidence>
<comment type="similarity">
    <text evidence="2 6">Belongs to the pecanex family.</text>
</comment>
<feature type="transmembrane region" description="Helical" evidence="6">
    <location>
        <begin position="6"/>
        <end position="24"/>
    </location>
</feature>
<feature type="transmembrane region" description="Helical" evidence="6">
    <location>
        <begin position="1112"/>
        <end position="1133"/>
    </location>
</feature>
<feature type="transmembrane region" description="Helical" evidence="6">
    <location>
        <begin position="59"/>
        <end position="79"/>
    </location>
</feature>
<evidence type="ECO:0000313" key="9">
    <source>
        <dbReference type="Proteomes" id="UP000050790"/>
    </source>
</evidence>
<feature type="compositionally biased region" description="Polar residues" evidence="7">
    <location>
        <begin position="899"/>
        <end position="914"/>
    </location>
</feature>
<feature type="transmembrane region" description="Helical" evidence="6">
    <location>
        <begin position="1783"/>
        <end position="1804"/>
    </location>
</feature>
<proteinExistence type="inferred from homology"/>
<dbReference type="Pfam" id="PF05041">
    <property type="entry name" value="Pecanex_C"/>
    <property type="match status" value="1"/>
</dbReference>
<feature type="transmembrane region" description="Helical" evidence="6">
    <location>
        <begin position="1624"/>
        <end position="1646"/>
    </location>
</feature>
<feature type="compositionally biased region" description="Polar residues" evidence="7">
    <location>
        <begin position="759"/>
        <end position="769"/>
    </location>
</feature>
<feature type="transmembrane region" description="Helical" evidence="6">
    <location>
        <begin position="1234"/>
        <end position="1259"/>
    </location>
</feature>
<feature type="compositionally biased region" description="Low complexity" evidence="7">
    <location>
        <begin position="796"/>
        <end position="806"/>
    </location>
</feature>
<keyword evidence="5 6" id="KW-0472">Membrane</keyword>
<evidence type="ECO:0000259" key="8">
    <source>
        <dbReference type="Pfam" id="PF05041"/>
    </source>
</evidence>
<sequence length="2628" mass="298015">MRLRMIPVIFKEGIVASLTGGFYFDSSQTHFANVIHVYVWIILFVIPLVLYMISVNSHITALLYGFSIGSFVLIVKLVIWRLHDLLDKSDPVDISQKANKENLKKQPSTEHQTGVHENDQEHFHDINDIENKCRRIGIAGIELADLRDSTLNHACRFTDSEMNVGSPIQNTHILNDKGICKYKSLKNNLEPDLAFSESFTDSITFPVSSFQLGPSTSRLNYVTIEQSPNCSNRDSLVPGLSVVKEKQSTENNKLNSSNSNCALFSNNSNQIYKSETITSGSLKSTISSTSAETKNTDFTHNLNARTVKPIYVNTPLKSFSGRSCQRAPVRRQFSETAVKNAFEVQRLVTFYDQTDRIPGLQFDHFVPEVTSPITGELSVDKSSRPITSISGRSLVRSSSVRTEIEQCKRILNQLKWDVSQLPPIPVTRFTPSMKDLDTLDLNPKVLQSAPLSFVRSRSQLRRRALFIDRDQNKRTITYLTASDRNSIPYSTELSLSETILFWRQCFGNINFDRSARRRHQQADIIAFNEIPLSNMNLRPRRIPRGWRSHSLHYDPAAMKSFTLYSRQVVRRPGTTVCLQRQQSAGSTSSAVVNSSSLQFSTPVKKTIQFSVSDSHDSTESDTVEAITLDSQQVQNDPDNIPVDAEHLTSKWPTSSLNVLDEVQSSTQSHDLNEKVDEYVEKKVKDIENTSLCNYLSNDGFTVNLQTPTTHPLDKSSLNKIANDHYSVESNKSLLTKTRGCSRLTRQAGFRRRPAMASGSYGQSKGVTSLKNEKVTSSRVNHLQPEVTQEIKRSDVDSSLQTSSSVSKPISTNPISVDQAVDNLLAHLMGVKSLADTGLTRQQCLFHLRGNGNTEDSENAEWDILYAVTEAATDNATVIPEPTETITTNIATITTTAATSQTDGQPAQLRSVSPETKNRDGTYQDNAFNNLDGDSWDLQEISIKARFQSTNENQEVDDEIHTQEAVANRSNDSGSDGNGGNNSSSNSLLWFFRKGFRPSKLQQQQQQQNRSLSTAPIYTISLSPCFPFTFRFHLNRLELGYIFDKSFTIMEIILCSILAALVSIIGYYTLRTASFQNYGPLACFTIAGCHYSLMKSVQPDPASPKHGFNRLIVFTRSFFFCSFASIYLLANYLYQPQKSVPFSGEMSSIEHTGELRFESITTIYQSTRQMLPLDIGETSNELTTEKINWRVPNFYHLFQSSKMITEPSSSPSTIKFYGVNLSVDRLTCLVKYSSIYVLLIFPILFCLGLMPQINTVLIYALEQLDIHIFGASGTTGLFSVILSIFRTFIVIGLTFVPCYYAVQKSDPQCILFSIFWGIQIALCFLLSRLPSNTILYETLFPSERRIYYWYRIRMFFYNAWHKITIKCNLILRSKERKEKKKTHRSQLNSIDKSNWWRRLPLLFPNLRMKSTNASFKRTDENVQEFLLTRQAHTKECVDVESGVPVQSNSLPCRLISRDSLTQSTSTPAIKYNFEAPSTIVVSSSWIESQDVNNSENKKFSTLDKTNNNINDNGNNNNDDNNNRTNTLPSFVIDQNLSASVNTLTISKDNSRVTTEQYQTTDSKITQSQFENDDPLPNLIRISLLARFENDLLSCILWFVLAFLIHLTITIITATNTTIDSTDFHSYYYCYILNWISVVLGFLLHYVWPNFRKPYPWLLLVKPVVEPDLHGRIIRWEVAYFWLCWLERNVFLPAITMCTVTQSFDSMAVKFGPLLSTFIIIVCSMKMLRNGFCCAKQTYLSLFFTNLLFSFDFYNFKEAFPINYFFVSFLVSKFIELFRKLHFIYVYLAPFNIIWGSVAHAVVQLGSIPHSVFLFANCIFSTILSAPLEPFMASAIFITSYVRPISFWETNHRTQRIETTNMPIAAQLKGISKHQVSGNLDGIFYEHLTRKLQRTLAGDLQLGRIGGLTVQHGDVFILSTDDLNLLIHIIEVGNGFVTYQLRGLEFIGTLCHASESEALRSDPHKSKRFCCCHSKTIHGMLSFNTAVRLRCMTWQFAYTPYIVEGYEVTDHSAGLTFQLTDLRKVLISRFVHCIIYFVCKLPNLSNRLTQLTPCLDSNRFSSPDYFDLDPVFFKAIDDDFDEDVSGVTKQRFIQIYSDWIAYCLKKQSGNSSVPCGPDSPVVSLCLALSLLGRRCMGGQQSSKPILDQFLHGVHQVFAGDINLVPRDDWVLVDLDLLQTVVTPSVRIALKLYQDTFTWSSGNTHNELYKKIVYTEKNVVICPETDPKWRFAVLNDADCLFSFRWVSGRTSVDVYRIVQLTKRRLEFRAIKLNPECVRGLWAGQQREQIFLRNNNEERGSIQSANPVLRNLVNSSCDPPIGYPIYVSPLITSFAGDNDDYINVSGGELSFVNILLRIRDCWRRFRQLCGCKKEKCDGHIESAINPSLFTRSNTNQQLKTNVPSTTSNKSNAQLTLSTHPSTSNDNDNLGKWSSKQLDCNQETTLIALIHQQNDLDNITGGSLSASTNRFRENHHFDHICCSIEQLYKNSQQVIIIDTCQILSGHLNKLQWPLKGWYLRSLTYSACRSSVYSGLGAYRIHRWTPNNPDPNSRSFCHRTIALLAFPEGPPLLDGYYVAIWEDKGLIEVKDSDKDINTTITTTTTTSSSNNNNNENNNNGHDQFLMNCLFTNRS</sequence>
<feature type="region of interest" description="Disordered" evidence="7">
    <location>
        <begin position="789"/>
        <end position="808"/>
    </location>
</feature>
<organism evidence="9 10">
    <name type="scientific">Schistosoma margrebowiei</name>
    <dbReference type="NCBI Taxonomy" id="48269"/>
    <lineage>
        <taxon>Eukaryota</taxon>
        <taxon>Metazoa</taxon>
        <taxon>Spiralia</taxon>
        <taxon>Lophotrochozoa</taxon>
        <taxon>Platyhelminthes</taxon>
        <taxon>Trematoda</taxon>
        <taxon>Digenea</taxon>
        <taxon>Strigeidida</taxon>
        <taxon>Schistosomatoidea</taxon>
        <taxon>Schistosomatidae</taxon>
        <taxon>Schistosoma</taxon>
    </lineage>
</organism>
<feature type="transmembrane region" description="Helical" evidence="6">
    <location>
        <begin position="1308"/>
        <end position="1326"/>
    </location>
</feature>
<evidence type="ECO:0000313" key="10">
    <source>
        <dbReference type="WBParaSite" id="SMRG1_52790.3"/>
    </source>
</evidence>
<evidence type="ECO:0000256" key="4">
    <source>
        <dbReference type="ARBA" id="ARBA00022989"/>
    </source>
</evidence>
<evidence type="ECO:0000256" key="2">
    <source>
        <dbReference type="ARBA" id="ARBA00010170"/>
    </source>
</evidence>
<dbReference type="Proteomes" id="UP000050790">
    <property type="component" value="Unassembled WGS sequence"/>
</dbReference>